<dbReference type="Gene3D" id="3.40.50.300">
    <property type="entry name" value="P-loop containing nucleotide triphosphate hydrolases"/>
    <property type="match status" value="1"/>
</dbReference>
<proteinExistence type="predicted"/>
<name>A0A4Y3UJ95_9MICO</name>
<organism evidence="1 2">
    <name type="scientific">Microbacterium lacticum</name>
    <dbReference type="NCBI Taxonomy" id="33885"/>
    <lineage>
        <taxon>Bacteria</taxon>
        <taxon>Bacillati</taxon>
        <taxon>Actinomycetota</taxon>
        <taxon>Actinomycetes</taxon>
        <taxon>Micrococcales</taxon>
        <taxon>Microbacteriaceae</taxon>
        <taxon>Microbacterium</taxon>
    </lineage>
</organism>
<dbReference type="SUPFAM" id="SSF52540">
    <property type="entry name" value="P-loop containing nucleoside triphosphate hydrolases"/>
    <property type="match status" value="1"/>
</dbReference>
<protein>
    <recommendedName>
        <fullName evidence="3">Uridine kinase</fullName>
    </recommendedName>
</protein>
<evidence type="ECO:0008006" key="3">
    <source>
        <dbReference type="Google" id="ProtNLM"/>
    </source>
</evidence>
<dbReference type="PROSITE" id="PS00675">
    <property type="entry name" value="SIGMA54_INTERACT_1"/>
    <property type="match status" value="1"/>
</dbReference>
<dbReference type="RefSeq" id="WP_141380029.1">
    <property type="nucleotide sequence ID" value="NZ_BJNA01000013.1"/>
</dbReference>
<dbReference type="InterPro" id="IPR027417">
    <property type="entry name" value="P-loop_NTPase"/>
</dbReference>
<keyword evidence="2" id="KW-1185">Reference proteome</keyword>
<dbReference type="EMBL" id="VFPS01000001">
    <property type="protein sequence ID" value="TQN00287.1"/>
    <property type="molecule type" value="Genomic_DNA"/>
</dbReference>
<gene>
    <name evidence="1" type="ORF">FHX68_0361</name>
</gene>
<evidence type="ECO:0000313" key="1">
    <source>
        <dbReference type="EMBL" id="TQN00287.1"/>
    </source>
</evidence>
<sequence length="199" mass="21352">MPSRSTDGFDAAIDEAARRVREAADALAPVGARATSGAPNAVLIDGQSGAGKTTLAARLRELWAGPVEVVALDDVYPGWDGLAAGAEAARAQILVPWSEGGDAAWRRWDWGRSAPGDERLTRADASLIIEGSGVLTAASAAYAPIRVWLDSPEAARRERALTRDGDAYRPHWERWAAQERSHLERDHPRSLATLIVDVP</sequence>
<evidence type="ECO:0000313" key="2">
    <source>
        <dbReference type="Proteomes" id="UP000319804"/>
    </source>
</evidence>
<comment type="caution">
    <text evidence="1">The sequence shown here is derived from an EMBL/GenBank/DDBJ whole genome shotgun (WGS) entry which is preliminary data.</text>
</comment>
<accession>A0A4Y3UJ95</accession>
<dbReference type="OrthoDB" id="3237545at2"/>
<dbReference type="NCBIfam" id="NF005115">
    <property type="entry name" value="PRK06547.1"/>
    <property type="match status" value="1"/>
</dbReference>
<dbReference type="InterPro" id="IPR025662">
    <property type="entry name" value="Sigma_54_int_dom_ATP-bd_1"/>
</dbReference>
<dbReference type="Proteomes" id="UP000319804">
    <property type="component" value="Unassembled WGS sequence"/>
</dbReference>
<reference evidence="1 2" key="1">
    <citation type="submission" date="2019-06" db="EMBL/GenBank/DDBJ databases">
        <title>Sequencing the genomes of 1000 actinobacteria strains.</title>
        <authorList>
            <person name="Klenk H.-P."/>
        </authorList>
    </citation>
    <scope>NUCLEOTIDE SEQUENCE [LARGE SCALE GENOMIC DNA]</scope>
    <source>
        <strain evidence="1 2">DSM 20427</strain>
    </source>
</reference>
<dbReference type="AlphaFoldDB" id="A0A4Y3UJ95"/>